<keyword evidence="2" id="KW-1185">Reference proteome</keyword>
<dbReference type="EMBL" id="CAKMRJ010000282">
    <property type="protein sequence ID" value="CAH1419354.1"/>
    <property type="molecule type" value="Genomic_DNA"/>
</dbReference>
<name>A0AAU9M028_9ASTR</name>
<protein>
    <submittedName>
        <fullName evidence="1">Uncharacterized protein</fullName>
    </submittedName>
</protein>
<dbReference type="Proteomes" id="UP001157418">
    <property type="component" value="Unassembled WGS sequence"/>
</dbReference>
<sequence length="89" mass="10621">MEENHPNGVCHEDMMINLMQTHMELSLIQEEIANNLRELRHGLIEIWMPSTMNLMTYVLVSSTSQTWLLILRTISVLYKLRVFTYMFFK</sequence>
<dbReference type="AlphaFoldDB" id="A0AAU9M028"/>
<comment type="caution">
    <text evidence="1">The sequence shown here is derived from an EMBL/GenBank/DDBJ whole genome shotgun (WGS) entry which is preliminary data.</text>
</comment>
<reference evidence="1 2" key="1">
    <citation type="submission" date="2022-01" db="EMBL/GenBank/DDBJ databases">
        <authorList>
            <person name="Xiong W."/>
            <person name="Schranz E."/>
        </authorList>
    </citation>
    <scope>NUCLEOTIDE SEQUENCE [LARGE SCALE GENOMIC DNA]</scope>
</reference>
<proteinExistence type="predicted"/>
<organism evidence="1 2">
    <name type="scientific">Lactuca virosa</name>
    <dbReference type="NCBI Taxonomy" id="75947"/>
    <lineage>
        <taxon>Eukaryota</taxon>
        <taxon>Viridiplantae</taxon>
        <taxon>Streptophyta</taxon>
        <taxon>Embryophyta</taxon>
        <taxon>Tracheophyta</taxon>
        <taxon>Spermatophyta</taxon>
        <taxon>Magnoliopsida</taxon>
        <taxon>eudicotyledons</taxon>
        <taxon>Gunneridae</taxon>
        <taxon>Pentapetalae</taxon>
        <taxon>asterids</taxon>
        <taxon>campanulids</taxon>
        <taxon>Asterales</taxon>
        <taxon>Asteraceae</taxon>
        <taxon>Cichorioideae</taxon>
        <taxon>Cichorieae</taxon>
        <taxon>Lactucinae</taxon>
        <taxon>Lactuca</taxon>
    </lineage>
</organism>
<evidence type="ECO:0000313" key="2">
    <source>
        <dbReference type="Proteomes" id="UP001157418"/>
    </source>
</evidence>
<gene>
    <name evidence="1" type="ORF">LVIROSA_LOCUS6888</name>
</gene>
<accession>A0AAU9M028</accession>
<evidence type="ECO:0000313" key="1">
    <source>
        <dbReference type="EMBL" id="CAH1419354.1"/>
    </source>
</evidence>